<feature type="region of interest" description="Disordered" evidence="3">
    <location>
        <begin position="210"/>
        <end position="231"/>
    </location>
</feature>
<dbReference type="Proteomes" id="UP001230268">
    <property type="component" value="Unassembled WGS sequence"/>
</dbReference>
<proteinExistence type="predicted"/>
<comment type="subcellular location">
    <subcellularLocation>
        <location evidence="1">Nucleus</location>
    </subcellularLocation>
</comment>
<dbReference type="EMBL" id="JAVEPI010000001">
    <property type="protein sequence ID" value="KAK1444842.1"/>
    <property type="molecule type" value="Genomic_DNA"/>
</dbReference>
<feature type="compositionally biased region" description="Basic residues" evidence="3">
    <location>
        <begin position="9"/>
        <end position="31"/>
    </location>
</feature>
<dbReference type="Pfam" id="PF07808">
    <property type="entry name" value="RED_N"/>
    <property type="match status" value="1"/>
</dbReference>
<feature type="region of interest" description="Disordered" evidence="3">
    <location>
        <begin position="1"/>
        <end position="51"/>
    </location>
</feature>
<name>A0AAD8PGC8_BABGI</name>
<evidence type="ECO:0000313" key="5">
    <source>
        <dbReference type="EMBL" id="KAK1444842.1"/>
    </source>
</evidence>
<feature type="domain" description="RED-like N-terminal" evidence="4">
    <location>
        <begin position="34"/>
        <end position="110"/>
    </location>
</feature>
<keyword evidence="2" id="KW-0539">Nucleus</keyword>
<organism evidence="5 6">
    <name type="scientific">Babesia gibsoni</name>
    <dbReference type="NCBI Taxonomy" id="33632"/>
    <lineage>
        <taxon>Eukaryota</taxon>
        <taxon>Sar</taxon>
        <taxon>Alveolata</taxon>
        <taxon>Apicomplexa</taxon>
        <taxon>Aconoidasida</taxon>
        <taxon>Piroplasmida</taxon>
        <taxon>Babesiidae</taxon>
        <taxon>Babesia</taxon>
    </lineage>
</organism>
<feature type="region of interest" description="Disordered" evidence="3">
    <location>
        <begin position="290"/>
        <end position="321"/>
    </location>
</feature>
<accession>A0AAD8PGC8</accession>
<evidence type="ECO:0000256" key="3">
    <source>
        <dbReference type="SAM" id="MobiDB-lite"/>
    </source>
</evidence>
<evidence type="ECO:0000259" key="4">
    <source>
        <dbReference type="Pfam" id="PF07808"/>
    </source>
</evidence>
<keyword evidence="6" id="KW-1185">Reference proteome</keyword>
<comment type="caution">
    <text evidence="5">The sequence shown here is derived from an EMBL/GenBank/DDBJ whole genome shotgun (WGS) entry which is preliminary data.</text>
</comment>
<feature type="compositionally biased region" description="Basic and acidic residues" evidence="3">
    <location>
        <begin position="214"/>
        <end position="227"/>
    </location>
</feature>
<feature type="compositionally biased region" description="Acidic residues" evidence="3">
    <location>
        <begin position="291"/>
        <end position="306"/>
    </location>
</feature>
<dbReference type="AlphaFoldDB" id="A0AAD8PGC8"/>
<dbReference type="PANTHER" id="PTHR12765">
    <property type="entry name" value="RED PROTEIN IK FACTOR CYTOKINE IK"/>
    <property type="match status" value="1"/>
</dbReference>
<evidence type="ECO:0000256" key="2">
    <source>
        <dbReference type="ARBA" id="ARBA00023242"/>
    </source>
</evidence>
<dbReference type="InterPro" id="IPR039896">
    <property type="entry name" value="Red-like"/>
</dbReference>
<dbReference type="GO" id="GO:0005634">
    <property type="term" value="C:nucleus"/>
    <property type="evidence" value="ECO:0007669"/>
    <property type="project" value="UniProtKB-SubCell"/>
</dbReference>
<protein>
    <recommendedName>
        <fullName evidence="4">RED-like N-terminal domain-containing protein</fullName>
    </recommendedName>
</protein>
<gene>
    <name evidence="5" type="ORF">BgAZ_107480</name>
</gene>
<reference evidence="5" key="1">
    <citation type="submission" date="2023-08" db="EMBL/GenBank/DDBJ databases">
        <title>Draft sequence of the Babesia gibsoni genome.</title>
        <authorList>
            <person name="Yamagishi J.Y."/>
            <person name="Xuan X.X."/>
        </authorList>
    </citation>
    <scope>NUCLEOTIDE SEQUENCE</scope>
    <source>
        <strain evidence="5">Azabu</strain>
    </source>
</reference>
<sequence>MVVGDHAPSGRRKHDHHKGKPGQKHDFKKLRFGQERDDDEEPALDSNYRNRALERSKMSDDYYKRVEEEYRLLKTQTEEESRYMGGDEEHTHLVKGLDYVLLEKVRKSLAPRKFFHHTHLHNRHFHERLNNTYNLLRKGYSFRKNQATSRAFYNFSLCMEPETNDVPSIVIVNDGPNISSIQSGMMSSNLDPEIKKELAEALLWHQENRKKKKEDRLPFRPDKHDSGDESDDIFAGAGEYRSDELFPETVAKLDENEKYFAESEEEEETYMGAIQLKHLARRKAPAKTYDGYDECYPDADDADSDDGGVGSKKKSKATKGEWQKIEKIIAEKNTIPMEHFEQVANSKK</sequence>
<evidence type="ECO:0000256" key="1">
    <source>
        <dbReference type="ARBA" id="ARBA00004123"/>
    </source>
</evidence>
<evidence type="ECO:0000313" key="6">
    <source>
        <dbReference type="Proteomes" id="UP001230268"/>
    </source>
</evidence>
<dbReference type="InterPro" id="IPR012916">
    <property type="entry name" value="RED_N"/>
</dbReference>